<sequence length="473" mass="51617">MAGARQLLRELLRERRASFSTSSHLSRPLADSSRGTYQHEPVQPNPRAFYLHSLTDDEEHFSLSLRDVNSFILQSETFACGAGTSEAAFFSKVLPGTFSRDSCRSFTNSPVGSSALGTLSQIRAVGIPRHICGNGHGPALVGRYSSTVSGSQLEDELGRLGENAQGLDVATADVAEKLASPEAQAISEVSAIIGDCSYPTAFVQILMESVHIHLGLPWWGAIAFTTIAIRLLCLPIVAYQLKATAKLTLMRPKLEKINERIKASNYDPAVSVEGRQEIMALFKEHKTFPLAPFIGAVAQAPVFLSFFFAITNMCQRLESFKHGGLLFFTDLSAKDTTYILPLTLTTAMLIAVELSALEGMDGNPYAKNMKNFLRVFSVIMFPVSFNFETGLFFYWIPSNLFSIFQAHLFKQKAVKHLVGIPDTEHLAVSSTVASPAEPAVAPVAPALPDTRTRNSGKKKLAFGRNKSKGHGRT</sequence>
<comment type="subcellular location">
    <subcellularLocation>
        <location evidence="1 6">Membrane</location>
        <topology evidence="1 6">Multi-pass membrane protein</topology>
    </subcellularLocation>
</comment>
<dbReference type="PANTHER" id="PTHR12428">
    <property type="entry name" value="OXA1"/>
    <property type="match status" value="1"/>
</dbReference>
<evidence type="ECO:0000256" key="2">
    <source>
        <dbReference type="ARBA" id="ARBA00010583"/>
    </source>
</evidence>
<feature type="transmembrane region" description="Helical" evidence="8">
    <location>
        <begin position="372"/>
        <end position="396"/>
    </location>
</feature>
<comment type="similarity">
    <text evidence="6">Belongs to the OXA1/ALB3/YidC family.</text>
</comment>
<evidence type="ECO:0000313" key="11">
    <source>
        <dbReference type="Proteomes" id="UP000886520"/>
    </source>
</evidence>
<evidence type="ECO:0000256" key="8">
    <source>
        <dbReference type="SAM" id="Phobius"/>
    </source>
</evidence>
<keyword evidence="4 8" id="KW-1133">Transmembrane helix</keyword>
<keyword evidence="5 8" id="KW-0472">Membrane</keyword>
<dbReference type="OrthoDB" id="2148490at2759"/>
<comment type="similarity">
    <text evidence="2">Belongs to the OXA1/ALB3/YidC (TC 2.A.9.2) family.</text>
</comment>
<dbReference type="GO" id="GO:0032977">
    <property type="term" value="F:membrane insertase activity"/>
    <property type="evidence" value="ECO:0007669"/>
    <property type="project" value="InterPro"/>
</dbReference>
<feature type="region of interest" description="Disordered" evidence="7">
    <location>
        <begin position="436"/>
        <end position="473"/>
    </location>
</feature>
<dbReference type="EMBL" id="JABFUD020000013">
    <property type="protein sequence ID" value="KAI5071784.1"/>
    <property type="molecule type" value="Genomic_DNA"/>
</dbReference>
<evidence type="ECO:0000256" key="4">
    <source>
        <dbReference type="ARBA" id="ARBA00022989"/>
    </source>
</evidence>
<dbReference type="GO" id="GO:0005743">
    <property type="term" value="C:mitochondrial inner membrane"/>
    <property type="evidence" value="ECO:0007669"/>
    <property type="project" value="TreeGrafter"/>
</dbReference>
<reference evidence="10" key="1">
    <citation type="submission" date="2021-01" db="EMBL/GenBank/DDBJ databases">
        <title>Adiantum capillus-veneris genome.</title>
        <authorList>
            <person name="Fang Y."/>
            <person name="Liao Q."/>
        </authorList>
    </citation>
    <scope>NUCLEOTIDE SEQUENCE</scope>
    <source>
        <strain evidence="10">H3</strain>
        <tissue evidence="10">Leaf</tissue>
    </source>
</reference>
<accession>A0A9D4ZDY4</accession>
<dbReference type="GO" id="GO:0032979">
    <property type="term" value="P:protein insertion into mitochondrial inner membrane from matrix"/>
    <property type="evidence" value="ECO:0007669"/>
    <property type="project" value="TreeGrafter"/>
</dbReference>
<dbReference type="PANTHER" id="PTHR12428:SF34">
    <property type="entry name" value="MITOCHONDRIAL INNER MEMBRANE PROTEIN OXA1-LIKE"/>
    <property type="match status" value="1"/>
</dbReference>
<dbReference type="AlphaFoldDB" id="A0A9D4ZDY4"/>
<evidence type="ECO:0000256" key="7">
    <source>
        <dbReference type="SAM" id="MobiDB-lite"/>
    </source>
</evidence>
<dbReference type="NCBIfam" id="TIGR03592">
    <property type="entry name" value="yidC_oxa1_cterm"/>
    <property type="match status" value="1"/>
</dbReference>
<evidence type="ECO:0000256" key="5">
    <source>
        <dbReference type="ARBA" id="ARBA00023136"/>
    </source>
</evidence>
<comment type="caution">
    <text evidence="10">The sequence shown here is derived from an EMBL/GenBank/DDBJ whole genome shotgun (WGS) entry which is preliminary data.</text>
</comment>
<dbReference type="InterPro" id="IPR028055">
    <property type="entry name" value="YidC/Oxa/ALB_C"/>
</dbReference>
<keyword evidence="3 6" id="KW-0812">Transmembrane</keyword>
<dbReference type="CDD" id="cd20069">
    <property type="entry name" value="5TM_Oxa1-like"/>
    <property type="match status" value="1"/>
</dbReference>
<feature type="region of interest" description="Disordered" evidence="7">
    <location>
        <begin position="22"/>
        <end position="42"/>
    </location>
</feature>
<proteinExistence type="inferred from homology"/>
<evidence type="ECO:0000256" key="3">
    <source>
        <dbReference type="ARBA" id="ARBA00022692"/>
    </source>
</evidence>
<feature type="compositionally biased region" description="Basic residues" evidence="7">
    <location>
        <begin position="454"/>
        <end position="473"/>
    </location>
</feature>
<evidence type="ECO:0000256" key="6">
    <source>
        <dbReference type="RuleBase" id="RU003945"/>
    </source>
</evidence>
<evidence type="ECO:0000256" key="1">
    <source>
        <dbReference type="ARBA" id="ARBA00004141"/>
    </source>
</evidence>
<name>A0A9D4ZDY4_ADICA</name>
<feature type="transmembrane region" description="Helical" evidence="8">
    <location>
        <begin position="218"/>
        <end position="241"/>
    </location>
</feature>
<protein>
    <recommendedName>
        <fullName evidence="9">Membrane insertase YidC/Oxa/ALB C-terminal domain-containing protein</fullName>
    </recommendedName>
</protein>
<gene>
    <name evidence="10" type="ORF">GOP47_0014035</name>
</gene>
<feature type="transmembrane region" description="Helical" evidence="8">
    <location>
        <begin position="288"/>
        <end position="310"/>
    </location>
</feature>
<feature type="transmembrane region" description="Helical" evidence="8">
    <location>
        <begin position="338"/>
        <end position="360"/>
    </location>
</feature>
<keyword evidence="11" id="KW-1185">Reference proteome</keyword>
<evidence type="ECO:0000313" key="10">
    <source>
        <dbReference type="EMBL" id="KAI5071784.1"/>
    </source>
</evidence>
<feature type="domain" description="Membrane insertase YidC/Oxa/ALB C-terminal" evidence="9">
    <location>
        <begin position="218"/>
        <end position="410"/>
    </location>
</feature>
<dbReference type="Pfam" id="PF02096">
    <property type="entry name" value="60KD_IMP"/>
    <property type="match status" value="1"/>
</dbReference>
<organism evidence="10 11">
    <name type="scientific">Adiantum capillus-veneris</name>
    <name type="common">Maidenhair fern</name>
    <dbReference type="NCBI Taxonomy" id="13818"/>
    <lineage>
        <taxon>Eukaryota</taxon>
        <taxon>Viridiplantae</taxon>
        <taxon>Streptophyta</taxon>
        <taxon>Embryophyta</taxon>
        <taxon>Tracheophyta</taxon>
        <taxon>Polypodiopsida</taxon>
        <taxon>Polypodiidae</taxon>
        <taxon>Polypodiales</taxon>
        <taxon>Pteridineae</taxon>
        <taxon>Pteridaceae</taxon>
        <taxon>Vittarioideae</taxon>
        <taxon>Adiantum</taxon>
    </lineage>
</organism>
<dbReference type="InterPro" id="IPR001708">
    <property type="entry name" value="YidC/ALB3/OXA1/COX18"/>
</dbReference>
<feature type="compositionally biased region" description="Low complexity" evidence="7">
    <location>
        <begin position="436"/>
        <end position="446"/>
    </location>
</feature>
<evidence type="ECO:0000259" key="9">
    <source>
        <dbReference type="Pfam" id="PF02096"/>
    </source>
</evidence>
<dbReference type="Proteomes" id="UP000886520">
    <property type="component" value="Chromosome 13"/>
</dbReference>